<feature type="region of interest" description="Disordered" evidence="1">
    <location>
        <begin position="668"/>
        <end position="690"/>
    </location>
</feature>
<dbReference type="InterPro" id="IPR049360">
    <property type="entry name" value="T6SS_TssR-like_VWA"/>
</dbReference>
<proteinExistence type="predicted"/>
<reference evidence="7" key="1">
    <citation type="submission" date="2017-06" db="EMBL/GenBank/DDBJ databases">
        <title>Capnocytophaga spp. assemblies.</title>
        <authorList>
            <person name="Gulvik C.A."/>
        </authorList>
    </citation>
    <scope>NUCLEOTIDE SEQUENCE [LARGE SCALE GENOMIC DNA]</scope>
    <source>
        <strain evidence="7">H2177</strain>
    </source>
</reference>
<dbReference type="InterPro" id="IPR049358">
    <property type="entry name" value="T6SS_TssR-like_C"/>
</dbReference>
<evidence type="ECO:0000313" key="7">
    <source>
        <dbReference type="Proteomes" id="UP000217348"/>
    </source>
</evidence>
<name>A0A250FYV5_9FLAO</name>
<dbReference type="Pfam" id="PF20780">
    <property type="entry name" value="TssR_M"/>
    <property type="match status" value="1"/>
</dbReference>
<dbReference type="Proteomes" id="UP000217348">
    <property type="component" value="Chromosome"/>
</dbReference>
<dbReference type="OrthoDB" id="908406at2"/>
<feature type="domain" description="Type VI secretion system TssR-like second" evidence="3">
    <location>
        <begin position="144"/>
        <end position="228"/>
    </location>
</feature>
<evidence type="ECO:0000313" key="6">
    <source>
        <dbReference type="EMBL" id="ATA90322.1"/>
    </source>
</evidence>
<feature type="domain" description="Type VI secretion system TssR-like N-terminal barrel" evidence="2">
    <location>
        <begin position="29"/>
        <end position="129"/>
    </location>
</feature>
<dbReference type="PROSITE" id="PS51257">
    <property type="entry name" value="PROKAR_LIPOPROTEIN"/>
    <property type="match status" value="1"/>
</dbReference>
<evidence type="ECO:0000259" key="3">
    <source>
        <dbReference type="Pfam" id="PF20780"/>
    </source>
</evidence>
<organism evidence="6 7">
    <name type="scientific">Capnocytophaga stomatis</name>
    <dbReference type="NCBI Taxonomy" id="1848904"/>
    <lineage>
        <taxon>Bacteria</taxon>
        <taxon>Pseudomonadati</taxon>
        <taxon>Bacteroidota</taxon>
        <taxon>Flavobacteriia</taxon>
        <taxon>Flavobacteriales</taxon>
        <taxon>Flavobacteriaceae</taxon>
        <taxon>Capnocytophaga</taxon>
    </lineage>
</organism>
<dbReference type="Pfam" id="PF17643">
    <property type="entry name" value="TssR"/>
    <property type="match status" value="1"/>
</dbReference>
<dbReference type="Pfam" id="PF20782">
    <property type="entry name" value="TssR_VWA"/>
    <property type="match status" value="1"/>
</dbReference>
<evidence type="ECO:0000259" key="5">
    <source>
        <dbReference type="Pfam" id="PF20782"/>
    </source>
</evidence>
<evidence type="ECO:0000259" key="4">
    <source>
        <dbReference type="Pfam" id="PF20781"/>
    </source>
</evidence>
<accession>A0A250FYV5</accession>
<dbReference type="KEGG" id="csto:CGC58_11625"/>
<sequence>MKPLFYILFFIITASITGCSPITPLTRAKKTPKIYTQNFCCDQEVKRTLGKRTPWIVFSDRDDNPTHYNPGGKVVLKKASYLEAFLVIGKKGEFLRVIKYAPDIIENNSLKNRKQIEYYGWIHQDNLLLSSQALTDIASGRTYKMITMIKNGNPLSQAENFLSKDSLILYKEPELLNPIKKIALHSLVYLYKKNNDRSKSLVFVKSQINPENTKNVISGWTSSSFITPYGTSFYSKLSEISIEKISLTDKSKKVIEQDSTFTFETGDTFTELNPITSLKQGGEMVDINTYVPINVIDNSHNYVYGISGNSITYGRFKKLKTDLKRINIVFAFENQSNVIANFEQLVVAINQLKNQLPNKKEYLYQIGIVVGFGMQNNTLLEFPLSKDVDLTLKELERLADSKKDIPLSNAQSWTATLRASQMLSKYSKENNLIITLGESGNEKEQIDKYLVENIIASNARVLGYQLFSDTGNKFNNFILQVQDIITRSSQEIIKQKKDFLVNSQQLRTENLFVERGENIYSLDFPKRSMWQGWIVFPKKKEQMSQDLLISSITSFIEEIQSDAQNMVDELQKSFVASGMSRSKINPAWMSLQNLPPQYVPNTAFAKPLAGTELYTLFPASVQIKKANWIGGTHFLLLSEEEINTVRDFLADITKRQVDYRYSNKKNERPEKKSFLEDDGTSTEEKTGENPEYFNTRKVRKSLQKSYYKWVRNNKLYPPKKRQTQKLTLTQATEQSIWFVSSNFDLQMIKVKDIRNKKKLSDKELDNLIEYFVKKKRSFEEAITTENQLKANGEIFYKISTDNLP</sequence>
<gene>
    <name evidence="6" type="ORF">CGC58_11625</name>
</gene>
<feature type="domain" description="Type VI secretion system TssR-like C-terminal" evidence="4">
    <location>
        <begin position="632"/>
        <end position="804"/>
    </location>
</feature>
<dbReference type="InterPro" id="IPR049359">
    <property type="entry name" value="T6SS_TssR-like_dom_2"/>
</dbReference>
<protein>
    <submittedName>
        <fullName evidence="6">Uncharacterized protein</fullName>
    </submittedName>
</protein>
<feature type="domain" description="Type VI secretion system TssR-like VWA" evidence="5">
    <location>
        <begin position="285"/>
        <end position="575"/>
    </location>
</feature>
<dbReference type="InterPro" id="IPR040530">
    <property type="entry name" value="T6SS_TssR-like_N"/>
</dbReference>
<dbReference type="RefSeq" id="WP_095896864.1">
    <property type="nucleotide sequence ID" value="NZ_BOPJ01000006.1"/>
</dbReference>
<evidence type="ECO:0000259" key="2">
    <source>
        <dbReference type="Pfam" id="PF17643"/>
    </source>
</evidence>
<dbReference type="EMBL" id="CP022387">
    <property type="protein sequence ID" value="ATA90322.1"/>
    <property type="molecule type" value="Genomic_DNA"/>
</dbReference>
<evidence type="ECO:0000256" key="1">
    <source>
        <dbReference type="SAM" id="MobiDB-lite"/>
    </source>
</evidence>
<dbReference type="Pfam" id="PF20781">
    <property type="entry name" value="TssR_C"/>
    <property type="match status" value="1"/>
</dbReference>
<dbReference type="AlphaFoldDB" id="A0A250FYV5"/>